<proteinExistence type="predicted"/>
<dbReference type="InterPro" id="IPR058209">
    <property type="entry name" value="TPR_BSK1_C"/>
</dbReference>
<feature type="repeat" description="ANK" evidence="1">
    <location>
        <begin position="232"/>
        <end position="264"/>
    </location>
</feature>
<dbReference type="SUPFAM" id="SSF48452">
    <property type="entry name" value="TPR-like"/>
    <property type="match status" value="1"/>
</dbReference>
<dbReference type="SMART" id="SM00028">
    <property type="entry name" value="TPR"/>
    <property type="match status" value="3"/>
</dbReference>
<dbReference type="Pfam" id="PF25575">
    <property type="entry name" value="TPR_BSK1_C"/>
    <property type="match status" value="1"/>
</dbReference>
<dbReference type="EMBL" id="AGNK02002150">
    <property type="status" value="NOT_ANNOTATED_CDS"/>
    <property type="molecule type" value="Genomic_DNA"/>
</dbReference>
<gene>
    <name evidence="5" type="primary">LOC101783493</name>
    <name evidence="4" type="ORF">SETIT_3G404700v2</name>
</gene>
<dbReference type="PROSITE" id="PS50005">
    <property type="entry name" value="TPR"/>
    <property type="match status" value="1"/>
</dbReference>
<dbReference type="PROSITE" id="PS50293">
    <property type="entry name" value="TPR_REGION"/>
    <property type="match status" value="1"/>
</dbReference>
<evidence type="ECO:0000313" key="5">
    <source>
        <dbReference type="EnsemblPlants" id="KQL17417"/>
    </source>
</evidence>
<dbReference type="SUPFAM" id="SSF48403">
    <property type="entry name" value="Ankyrin repeat"/>
    <property type="match status" value="1"/>
</dbReference>
<dbReference type="InterPro" id="IPR002110">
    <property type="entry name" value="Ankyrin_rpt"/>
</dbReference>
<evidence type="ECO:0000259" key="3">
    <source>
        <dbReference type="Pfam" id="PF25575"/>
    </source>
</evidence>
<dbReference type="Gene3D" id="1.25.40.10">
    <property type="entry name" value="Tetratricopeptide repeat domain"/>
    <property type="match status" value="1"/>
</dbReference>
<feature type="repeat" description="ANK" evidence="1">
    <location>
        <begin position="132"/>
        <end position="164"/>
    </location>
</feature>
<evidence type="ECO:0000313" key="4">
    <source>
        <dbReference type="EMBL" id="RCV19683.1"/>
    </source>
</evidence>
<dbReference type="ExpressionAtlas" id="K3Z6Y2">
    <property type="expression patterns" value="baseline"/>
</dbReference>
<dbReference type="GeneID" id="101783493"/>
<evidence type="ECO:0000256" key="1">
    <source>
        <dbReference type="PROSITE-ProRule" id="PRU00023"/>
    </source>
</evidence>
<dbReference type="InterPro" id="IPR051616">
    <property type="entry name" value="Cul2-RING_E3_ligase_SR"/>
</dbReference>
<dbReference type="OrthoDB" id="20872at2759"/>
<name>K3Z6Y2_SETIT</name>
<reference evidence="4 6" key="1">
    <citation type="journal article" date="2012" name="Nat. Biotechnol.">
        <title>Reference genome sequence of the model plant Setaria.</title>
        <authorList>
            <person name="Bennetzen J.L."/>
            <person name="Schmutz J."/>
            <person name="Wang H."/>
            <person name="Percifield R."/>
            <person name="Hawkins J."/>
            <person name="Pontaroli A.C."/>
            <person name="Estep M."/>
            <person name="Feng L."/>
            <person name="Vaughn J.N."/>
            <person name="Grimwood J."/>
            <person name="Jenkins J."/>
            <person name="Barry K."/>
            <person name="Lindquist E."/>
            <person name="Hellsten U."/>
            <person name="Deshpande S."/>
            <person name="Wang X."/>
            <person name="Wu X."/>
            <person name="Mitros T."/>
            <person name="Triplett J."/>
            <person name="Yang X."/>
            <person name="Ye C.Y."/>
            <person name="Mauro-Herrera M."/>
            <person name="Wang L."/>
            <person name="Li P."/>
            <person name="Sharma M."/>
            <person name="Sharma R."/>
            <person name="Ronald P.C."/>
            <person name="Panaud O."/>
            <person name="Kellogg E.A."/>
            <person name="Brutnell T.P."/>
            <person name="Doust A.N."/>
            <person name="Tuskan G.A."/>
            <person name="Rokhsar D."/>
            <person name="Devos K.M."/>
        </authorList>
    </citation>
    <scope>NUCLEOTIDE SEQUENCE [LARGE SCALE GENOMIC DNA]</scope>
    <source>
        <strain evidence="6">cv. Yugu1</strain>
        <strain evidence="4">Yugu1</strain>
    </source>
</reference>
<reference evidence="5" key="3">
    <citation type="submission" date="2018-08" db="UniProtKB">
        <authorList>
            <consortium name="EnsemblPlants"/>
        </authorList>
    </citation>
    <scope>IDENTIFICATION</scope>
    <source>
        <strain evidence="5">Yugu1</strain>
    </source>
</reference>
<feature type="repeat" description="ANK" evidence="1">
    <location>
        <begin position="201"/>
        <end position="233"/>
    </location>
</feature>
<evidence type="ECO:0000256" key="2">
    <source>
        <dbReference type="PROSITE-ProRule" id="PRU00339"/>
    </source>
</evidence>
<dbReference type="RefSeq" id="XP_004963318.1">
    <property type="nucleotide sequence ID" value="XM_004963261.3"/>
</dbReference>
<dbReference type="PROSITE" id="PS50297">
    <property type="entry name" value="ANK_REP_REGION"/>
    <property type="match status" value="4"/>
</dbReference>
<dbReference type="EMBL" id="CM003530">
    <property type="protein sequence ID" value="RCV19683.1"/>
    <property type="molecule type" value="Genomic_DNA"/>
</dbReference>
<dbReference type="PROSITE" id="PS50088">
    <property type="entry name" value="ANK_REPEAT"/>
    <property type="match status" value="4"/>
</dbReference>
<dbReference type="InterPro" id="IPR019734">
    <property type="entry name" value="TPR_rpt"/>
</dbReference>
<dbReference type="EnsemblPlants" id="KQL17417">
    <property type="protein sequence ID" value="KQL17417"/>
    <property type="gene ID" value="SETIT_022082mg"/>
</dbReference>
<dbReference type="InterPro" id="IPR036770">
    <property type="entry name" value="Ankyrin_rpt-contain_sf"/>
</dbReference>
<protein>
    <recommendedName>
        <fullName evidence="3">Serine/threonine-protein kinase BSK1-like TPR repeats domain-containing protein</fullName>
    </recommendedName>
</protein>
<keyword evidence="6" id="KW-1185">Reference proteome</keyword>
<feature type="repeat" description="ANK" evidence="1">
    <location>
        <begin position="168"/>
        <end position="200"/>
    </location>
</feature>
<keyword evidence="2" id="KW-0802">TPR repeat</keyword>
<reference evidence="4" key="2">
    <citation type="submission" date="2015-07" db="EMBL/GenBank/DDBJ databases">
        <authorList>
            <person name="Noorani M."/>
        </authorList>
    </citation>
    <scope>NUCLEOTIDE SEQUENCE</scope>
    <source>
        <strain evidence="4">Yugu1</strain>
    </source>
</reference>
<dbReference type="InterPro" id="IPR011990">
    <property type="entry name" value="TPR-like_helical_dom_sf"/>
</dbReference>
<keyword evidence="1" id="KW-0040">ANK repeat</keyword>
<feature type="repeat" description="TPR" evidence="2">
    <location>
        <begin position="341"/>
        <end position="374"/>
    </location>
</feature>
<dbReference type="PANTHER" id="PTHR46224">
    <property type="entry name" value="ANKYRIN REPEAT FAMILY PROTEIN"/>
    <property type="match status" value="1"/>
</dbReference>
<dbReference type="Pfam" id="PF12796">
    <property type="entry name" value="Ank_2"/>
    <property type="match status" value="2"/>
</dbReference>
<dbReference type="Proteomes" id="UP000004995">
    <property type="component" value="Unassembled WGS sequence"/>
</dbReference>
<dbReference type="Gene3D" id="1.25.40.20">
    <property type="entry name" value="Ankyrin repeat-containing domain"/>
    <property type="match status" value="2"/>
</dbReference>
<evidence type="ECO:0000313" key="6">
    <source>
        <dbReference type="Proteomes" id="UP000004995"/>
    </source>
</evidence>
<dbReference type="PRINTS" id="PR01415">
    <property type="entry name" value="ANKYRIN"/>
</dbReference>
<dbReference type="AlphaFoldDB" id="K3Z6Y2"/>
<dbReference type="SMART" id="SM00248">
    <property type="entry name" value="ANK"/>
    <property type="match status" value="6"/>
</dbReference>
<sequence length="388" mass="42957">MPRRHVSLPDAFKLVLGKDQDQWPPAATLIVAAYYGDIRRLKEIAKSMDVEGKGLQETLAHANFLGTYALHAVCDSGNMPTLQYLVEDLNMDVNKPDTMGDLTPAMHAVLYGKLPALRFLADHGANLHQQPKGITLLHAAAEGGRPEIFKFLLSRGVRADVESTSPLTSFTPLFLATCGGYASILEILLEQNADPNVRMGDQVTPISFALRHSSVPCLKLLVQAGADVNGFGSYNPLAKAAKKGLTEAIKCLLEAGADPNVPDSDDEFVKKKKSELKRQGTDAFRNEDYLKALEFYTQALKVDQFDATLFSNRSICWLRLGDGMKALYDAIECKNLRPKWAKAYYRKGAALMFMKDYDSAYDALSRGLELDPESEEMETLLWEAMELK</sequence>
<feature type="domain" description="Serine/threonine-protein kinase BSK1-like TPR repeats" evidence="3">
    <location>
        <begin position="272"/>
        <end position="345"/>
    </location>
</feature>
<accession>K3Z6Y2</accession>
<dbReference type="PANTHER" id="PTHR46224:SF25">
    <property type="entry name" value="OS12G0636100 PROTEIN"/>
    <property type="match status" value="1"/>
</dbReference>
<organism evidence="5 6">
    <name type="scientific">Setaria italica</name>
    <name type="common">Foxtail millet</name>
    <name type="synonym">Panicum italicum</name>
    <dbReference type="NCBI Taxonomy" id="4555"/>
    <lineage>
        <taxon>Eukaryota</taxon>
        <taxon>Viridiplantae</taxon>
        <taxon>Streptophyta</taxon>
        <taxon>Embryophyta</taxon>
        <taxon>Tracheophyta</taxon>
        <taxon>Spermatophyta</taxon>
        <taxon>Magnoliopsida</taxon>
        <taxon>Liliopsida</taxon>
        <taxon>Poales</taxon>
        <taxon>Poaceae</taxon>
        <taxon>PACMAD clade</taxon>
        <taxon>Panicoideae</taxon>
        <taxon>Panicodae</taxon>
        <taxon>Paniceae</taxon>
        <taxon>Cenchrinae</taxon>
        <taxon>Setaria</taxon>
    </lineage>
</organism>
<dbReference type="Gramene" id="KQL17417">
    <property type="protein sequence ID" value="KQL17417"/>
    <property type="gene ID" value="SETIT_022082mg"/>
</dbReference>